<gene>
    <name evidence="1" type="ORF">J0A68_04515</name>
</gene>
<dbReference type="RefSeq" id="WP_206576988.1">
    <property type="nucleotide sequence ID" value="NZ_JAFKCT010000001.1"/>
</dbReference>
<evidence type="ECO:0000313" key="1">
    <source>
        <dbReference type="EMBL" id="MBN7810207.1"/>
    </source>
</evidence>
<organism evidence="1 2">
    <name type="scientific">Algoriphagus oliviformis</name>
    <dbReference type="NCBI Taxonomy" id="2811231"/>
    <lineage>
        <taxon>Bacteria</taxon>
        <taxon>Pseudomonadati</taxon>
        <taxon>Bacteroidota</taxon>
        <taxon>Cytophagia</taxon>
        <taxon>Cytophagales</taxon>
        <taxon>Cyclobacteriaceae</taxon>
        <taxon>Algoriphagus</taxon>
    </lineage>
</organism>
<protein>
    <recommendedName>
        <fullName evidence="3">Ribbon-helix-helix protein, copG family</fullName>
    </recommendedName>
</protein>
<dbReference type="Proteomes" id="UP000664317">
    <property type="component" value="Unassembled WGS sequence"/>
</dbReference>
<dbReference type="EMBL" id="JAFKCT010000001">
    <property type="protein sequence ID" value="MBN7810207.1"/>
    <property type="molecule type" value="Genomic_DNA"/>
</dbReference>
<evidence type="ECO:0000313" key="2">
    <source>
        <dbReference type="Proteomes" id="UP000664317"/>
    </source>
</evidence>
<accession>A0ABS3BZC9</accession>
<sequence length="83" mass="9520">MKTKLTLTIDRTTIEKAKAIARQKGSSLSELIENHLNEQIKSATNEELNVPEEFRDLFGSVNFPADLNEKEEIRNILSEKFSR</sequence>
<keyword evidence="2" id="KW-1185">Reference proteome</keyword>
<reference evidence="1 2" key="1">
    <citation type="submission" date="2021-03" db="EMBL/GenBank/DDBJ databases">
        <title>novel species isolated from a fishpond in China.</title>
        <authorList>
            <person name="Lu H."/>
            <person name="Cai Z."/>
        </authorList>
    </citation>
    <scope>NUCLEOTIDE SEQUENCE [LARGE SCALE GENOMIC DNA]</scope>
    <source>
        <strain evidence="1 2">H41</strain>
    </source>
</reference>
<name>A0ABS3BZC9_9BACT</name>
<dbReference type="Pfam" id="PF19891">
    <property type="entry name" value="DUF6364"/>
    <property type="match status" value="1"/>
</dbReference>
<dbReference type="InterPro" id="IPR045944">
    <property type="entry name" value="DUF6364"/>
</dbReference>
<evidence type="ECO:0008006" key="3">
    <source>
        <dbReference type="Google" id="ProtNLM"/>
    </source>
</evidence>
<comment type="caution">
    <text evidence="1">The sequence shown here is derived from an EMBL/GenBank/DDBJ whole genome shotgun (WGS) entry which is preliminary data.</text>
</comment>
<proteinExistence type="predicted"/>